<gene>
    <name evidence="1" type="ORF">MBAV_004383</name>
</gene>
<dbReference type="Proteomes" id="UP000033423">
    <property type="component" value="Unassembled WGS sequence"/>
</dbReference>
<dbReference type="AlphaFoldDB" id="A0A0F3GRU6"/>
<reference evidence="1 2" key="1">
    <citation type="submission" date="2015-02" db="EMBL/GenBank/DDBJ databases">
        <title>Single-cell genomics of uncultivated deep-branching MTB reveals a conserved set of magnetosome genes.</title>
        <authorList>
            <person name="Kolinko S."/>
            <person name="Richter M."/>
            <person name="Glockner F.O."/>
            <person name="Brachmann A."/>
            <person name="Schuler D."/>
        </authorList>
    </citation>
    <scope>NUCLEOTIDE SEQUENCE [LARGE SCALE GENOMIC DNA]</scope>
    <source>
        <strain evidence="1">TM-1</strain>
    </source>
</reference>
<keyword evidence="2" id="KW-1185">Reference proteome</keyword>
<dbReference type="EMBL" id="LACI01001907">
    <property type="protein sequence ID" value="KJU83423.1"/>
    <property type="molecule type" value="Genomic_DNA"/>
</dbReference>
<sequence length="35" mass="3860">SQQWALYNTGHKNGTPGADIKAYKAWDVTKGVIIK</sequence>
<proteinExistence type="predicted"/>
<protein>
    <submittedName>
        <fullName evidence="1">Uncharacterized protein</fullName>
    </submittedName>
</protein>
<feature type="non-terminal residue" evidence="1">
    <location>
        <position position="1"/>
    </location>
</feature>
<name>A0A0F3GRU6_9BACT</name>
<comment type="caution">
    <text evidence="1">The sequence shown here is derived from an EMBL/GenBank/DDBJ whole genome shotgun (WGS) entry which is preliminary data.</text>
</comment>
<evidence type="ECO:0000313" key="2">
    <source>
        <dbReference type="Proteomes" id="UP000033423"/>
    </source>
</evidence>
<accession>A0A0F3GRU6</accession>
<evidence type="ECO:0000313" key="1">
    <source>
        <dbReference type="EMBL" id="KJU83423.1"/>
    </source>
</evidence>
<organism evidence="1 2">
    <name type="scientific">Candidatus Magnetobacterium bavaricum</name>
    <dbReference type="NCBI Taxonomy" id="29290"/>
    <lineage>
        <taxon>Bacteria</taxon>
        <taxon>Pseudomonadati</taxon>
        <taxon>Nitrospirota</taxon>
        <taxon>Thermodesulfovibrionia</taxon>
        <taxon>Thermodesulfovibrionales</taxon>
        <taxon>Candidatus Magnetobacteriaceae</taxon>
        <taxon>Candidatus Magnetobacterium</taxon>
    </lineage>
</organism>